<dbReference type="EMBL" id="SRLO01000048">
    <property type="protein sequence ID" value="TNN81239.1"/>
    <property type="molecule type" value="Genomic_DNA"/>
</dbReference>
<organism evidence="2 3">
    <name type="scientific">Liparis tanakae</name>
    <name type="common">Tanaka's snailfish</name>
    <dbReference type="NCBI Taxonomy" id="230148"/>
    <lineage>
        <taxon>Eukaryota</taxon>
        <taxon>Metazoa</taxon>
        <taxon>Chordata</taxon>
        <taxon>Craniata</taxon>
        <taxon>Vertebrata</taxon>
        <taxon>Euteleostomi</taxon>
        <taxon>Actinopterygii</taxon>
        <taxon>Neopterygii</taxon>
        <taxon>Teleostei</taxon>
        <taxon>Neoteleostei</taxon>
        <taxon>Acanthomorphata</taxon>
        <taxon>Eupercaria</taxon>
        <taxon>Perciformes</taxon>
        <taxon>Cottioidei</taxon>
        <taxon>Cottales</taxon>
        <taxon>Liparidae</taxon>
        <taxon>Liparis</taxon>
    </lineage>
</organism>
<sequence>MPDRWSSTSVWGSDSVWGNRIHILTGSSAQKAGAVWSCRGPTAAASCSWATAPHHTLTLRHNALLHADVFQRAITLYYRLACRSQPQQPTHSLVMPVQSPGEQPARPTPEASTPPPSLQPQLRSPTSFKSQRRSHAVHARAERWKEVTKLAPPQSDSNEPGRWAKHMENLTKWFCVCARTAIMENGIKFSYKICGFTSNFPQQTKTFHLRTPDTPPALF</sequence>
<evidence type="ECO:0000256" key="1">
    <source>
        <dbReference type="SAM" id="MobiDB-lite"/>
    </source>
</evidence>
<keyword evidence="3" id="KW-1185">Reference proteome</keyword>
<gene>
    <name evidence="2" type="ORF">EYF80_008573</name>
</gene>
<dbReference type="Proteomes" id="UP000314294">
    <property type="component" value="Unassembled WGS sequence"/>
</dbReference>
<proteinExistence type="predicted"/>
<name>A0A4Z2ITA6_9TELE</name>
<accession>A0A4Z2ITA6</accession>
<protein>
    <submittedName>
        <fullName evidence="2">Uncharacterized protein</fullName>
    </submittedName>
</protein>
<evidence type="ECO:0000313" key="2">
    <source>
        <dbReference type="EMBL" id="TNN81239.1"/>
    </source>
</evidence>
<reference evidence="2 3" key="1">
    <citation type="submission" date="2019-03" db="EMBL/GenBank/DDBJ databases">
        <title>First draft genome of Liparis tanakae, snailfish: a comprehensive survey of snailfish specific genes.</title>
        <authorList>
            <person name="Kim W."/>
            <person name="Song I."/>
            <person name="Jeong J.-H."/>
            <person name="Kim D."/>
            <person name="Kim S."/>
            <person name="Ryu S."/>
            <person name="Song J.Y."/>
            <person name="Lee S.K."/>
        </authorList>
    </citation>
    <scope>NUCLEOTIDE SEQUENCE [LARGE SCALE GENOMIC DNA]</scope>
    <source>
        <tissue evidence="2">Muscle</tissue>
    </source>
</reference>
<comment type="caution">
    <text evidence="2">The sequence shown here is derived from an EMBL/GenBank/DDBJ whole genome shotgun (WGS) entry which is preliminary data.</text>
</comment>
<dbReference type="AlphaFoldDB" id="A0A4Z2ITA6"/>
<evidence type="ECO:0000313" key="3">
    <source>
        <dbReference type="Proteomes" id="UP000314294"/>
    </source>
</evidence>
<feature type="region of interest" description="Disordered" evidence="1">
    <location>
        <begin position="89"/>
        <end position="142"/>
    </location>
</feature>